<proteinExistence type="predicted"/>
<evidence type="ECO:0000313" key="1">
    <source>
        <dbReference type="EMBL" id="KAH9294937.1"/>
    </source>
</evidence>
<accession>A0AA38CDE8</accession>
<dbReference type="Proteomes" id="UP000824469">
    <property type="component" value="Unassembled WGS sequence"/>
</dbReference>
<sequence length="69" mass="7318">WDVHVDVTEAPLDHTVLPFPLFSPAPATNDVYDGPRYISFAPAPSPTHVAPTPPTLKGLRSTLAAVGDL</sequence>
<evidence type="ECO:0000313" key="2">
    <source>
        <dbReference type="Proteomes" id="UP000824469"/>
    </source>
</evidence>
<gene>
    <name evidence="1" type="ORF">KI387_038525</name>
</gene>
<comment type="caution">
    <text evidence="1">The sequence shown here is derived from an EMBL/GenBank/DDBJ whole genome shotgun (WGS) entry which is preliminary data.</text>
</comment>
<organism evidence="1 2">
    <name type="scientific">Taxus chinensis</name>
    <name type="common">Chinese yew</name>
    <name type="synonym">Taxus wallichiana var. chinensis</name>
    <dbReference type="NCBI Taxonomy" id="29808"/>
    <lineage>
        <taxon>Eukaryota</taxon>
        <taxon>Viridiplantae</taxon>
        <taxon>Streptophyta</taxon>
        <taxon>Embryophyta</taxon>
        <taxon>Tracheophyta</taxon>
        <taxon>Spermatophyta</taxon>
        <taxon>Pinopsida</taxon>
        <taxon>Pinidae</taxon>
        <taxon>Conifers II</taxon>
        <taxon>Cupressales</taxon>
        <taxon>Taxaceae</taxon>
        <taxon>Taxus</taxon>
    </lineage>
</organism>
<dbReference type="EMBL" id="JAHRHJ020000011">
    <property type="protein sequence ID" value="KAH9294937.1"/>
    <property type="molecule type" value="Genomic_DNA"/>
</dbReference>
<protein>
    <submittedName>
        <fullName evidence="1">Uncharacterized protein</fullName>
    </submittedName>
</protein>
<keyword evidence="2" id="KW-1185">Reference proteome</keyword>
<name>A0AA38CDE8_TAXCH</name>
<dbReference type="AlphaFoldDB" id="A0AA38CDE8"/>
<reference evidence="1 2" key="1">
    <citation type="journal article" date="2021" name="Nat. Plants">
        <title>The Taxus genome provides insights into paclitaxel biosynthesis.</title>
        <authorList>
            <person name="Xiong X."/>
            <person name="Gou J."/>
            <person name="Liao Q."/>
            <person name="Li Y."/>
            <person name="Zhou Q."/>
            <person name="Bi G."/>
            <person name="Li C."/>
            <person name="Du R."/>
            <person name="Wang X."/>
            <person name="Sun T."/>
            <person name="Guo L."/>
            <person name="Liang H."/>
            <person name="Lu P."/>
            <person name="Wu Y."/>
            <person name="Zhang Z."/>
            <person name="Ro D.K."/>
            <person name="Shang Y."/>
            <person name="Huang S."/>
            <person name="Yan J."/>
        </authorList>
    </citation>
    <scope>NUCLEOTIDE SEQUENCE [LARGE SCALE GENOMIC DNA]</scope>
    <source>
        <strain evidence="1">Ta-2019</strain>
    </source>
</reference>
<feature type="non-terminal residue" evidence="1">
    <location>
        <position position="1"/>
    </location>
</feature>
<feature type="non-terminal residue" evidence="1">
    <location>
        <position position="69"/>
    </location>
</feature>